<dbReference type="Gene3D" id="3.40.50.300">
    <property type="entry name" value="P-loop containing nucleotide triphosphate hydrolases"/>
    <property type="match status" value="1"/>
</dbReference>
<dbReference type="Gene3D" id="1.20.120.430">
    <property type="entry name" value="tRNA modification GTPase MnmE domain 2"/>
    <property type="match status" value="1"/>
</dbReference>
<protein>
    <recommendedName>
        <fullName evidence="6">tRNA modification GTPase MnmE</fullName>
        <ecNumber evidence="6">3.6.-.-</ecNumber>
    </recommendedName>
</protein>
<dbReference type="NCBIfam" id="NF003661">
    <property type="entry name" value="PRK05291.1-3"/>
    <property type="match status" value="1"/>
</dbReference>
<comment type="similarity">
    <text evidence="1 6 7">Belongs to the TRAFAC class TrmE-Era-EngA-EngB-Septin-like GTPase superfamily. TrmE GTPase family.</text>
</comment>
<feature type="binding site" evidence="6">
    <location>
        <begin position="269"/>
        <end position="272"/>
    </location>
    <ligand>
        <name>GTP</name>
        <dbReference type="ChEBI" id="CHEBI:37565"/>
    </ligand>
</feature>
<dbReference type="Proteomes" id="UP000179076">
    <property type="component" value="Unassembled WGS sequence"/>
</dbReference>
<feature type="binding site" evidence="6">
    <location>
        <begin position="244"/>
        <end position="250"/>
    </location>
    <ligand>
        <name>GTP</name>
        <dbReference type="ChEBI" id="CHEBI:37565"/>
    </ligand>
</feature>
<feature type="binding site" evidence="6">
    <location>
        <position position="249"/>
    </location>
    <ligand>
        <name>K(+)</name>
        <dbReference type="ChEBI" id="CHEBI:29103"/>
    </ligand>
</feature>
<keyword evidence="6" id="KW-0479">Metal-binding</keyword>
<feature type="domain" description="TrmE-type G" evidence="8">
    <location>
        <begin position="215"/>
        <end position="370"/>
    </location>
</feature>
<accession>A0A1F6UYY5</accession>
<feature type="binding site" evidence="6">
    <location>
        <position position="23"/>
    </location>
    <ligand>
        <name>(6S)-5-formyl-5,6,7,8-tetrahydrofolate</name>
        <dbReference type="ChEBI" id="CHEBI:57457"/>
    </ligand>
</feature>
<gene>
    <name evidence="6" type="primary">mnmE</name>
    <name evidence="6" type="synonym">trmE</name>
    <name evidence="9" type="ORF">A2W18_09520</name>
</gene>
<keyword evidence="5 6" id="KW-0342">GTP-binding</keyword>
<feature type="binding site" evidence="6">
    <location>
        <begin position="225"/>
        <end position="230"/>
    </location>
    <ligand>
        <name>GTP</name>
        <dbReference type="ChEBI" id="CHEBI:37565"/>
    </ligand>
</feature>
<comment type="cofactor">
    <cofactor evidence="6">
        <name>K(+)</name>
        <dbReference type="ChEBI" id="CHEBI:29103"/>
    </cofactor>
    <text evidence="6">Binds 1 potassium ion per subunit.</text>
</comment>
<dbReference type="InterPro" id="IPR018948">
    <property type="entry name" value="GTP-bd_TrmE_N"/>
</dbReference>
<feature type="binding site" evidence="6">
    <location>
        <position position="447"/>
    </location>
    <ligand>
        <name>(6S)-5-formyl-5,6,7,8-tetrahydrofolate</name>
        <dbReference type="ChEBI" id="CHEBI:57457"/>
    </ligand>
</feature>
<evidence type="ECO:0000256" key="5">
    <source>
        <dbReference type="ARBA" id="ARBA00023134"/>
    </source>
</evidence>
<comment type="caution">
    <text evidence="9">The sequence shown here is derived from an EMBL/GenBank/DDBJ whole genome shotgun (WGS) entry which is preliminary data.</text>
</comment>
<comment type="function">
    <text evidence="6">Exhibits a very high intrinsic GTPase hydrolysis rate. Involved in the addition of a carboxymethylaminomethyl (cmnm) group at the wobble position (U34) of certain tRNAs, forming tRNA-cmnm(5)s(2)U34.</text>
</comment>
<dbReference type="CDD" id="cd04164">
    <property type="entry name" value="trmE"/>
    <property type="match status" value="1"/>
</dbReference>
<feature type="binding site" evidence="6">
    <location>
        <position position="119"/>
    </location>
    <ligand>
        <name>(6S)-5-formyl-5,6,7,8-tetrahydrofolate</name>
        <dbReference type="ChEBI" id="CHEBI:57457"/>
    </ligand>
</feature>
<dbReference type="AlphaFoldDB" id="A0A1F6UYY5"/>
<evidence type="ECO:0000256" key="6">
    <source>
        <dbReference type="HAMAP-Rule" id="MF_00379"/>
    </source>
</evidence>
<comment type="subcellular location">
    <subcellularLocation>
        <location evidence="6">Cytoplasm</location>
    </subcellularLocation>
</comment>
<dbReference type="PROSITE" id="PS51709">
    <property type="entry name" value="G_TRME"/>
    <property type="match status" value="1"/>
</dbReference>
<keyword evidence="6" id="KW-0460">Magnesium</keyword>
<dbReference type="Gene3D" id="3.30.1360.120">
    <property type="entry name" value="Probable tRNA modification gtpase trme, domain 1"/>
    <property type="match status" value="1"/>
</dbReference>
<name>A0A1F6UYY5_9PROT</name>
<feature type="binding site" evidence="6">
    <location>
        <position position="250"/>
    </location>
    <ligand>
        <name>Mg(2+)</name>
        <dbReference type="ChEBI" id="CHEBI:18420"/>
    </ligand>
</feature>
<evidence type="ECO:0000256" key="7">
    <source>
        <dbReference type="RuleBase" id="RU003313"/>
    </source>
</evidence>
<dbReference type="PANTHER" id="PTHR42714:SF2">
    <property type="entry name" value="TRNA MODIFICATION GTPASE GTPBP3, MITOCHONDRIAL"/>
    <property type="match status" value="1"/>
</dbReference>
<dbReference type="GO" id="GO:0002098">
    <property type="term" value="P:tRNA wobble uridine modification"/>
    <property type="evidence" value="ECO:0007669"/>
    <property type="project" value="TreeGrafter"/>
</dbReference>
<dbReference type="InterPro" id="IPR027417">
    <property type="entry name" value="P-loop_NTPase"/>
</dbReference>
<dbReference type="Pfam" id="PF12631">
    <property type="entry name" value="MnmE_helical"/>
    <property type="match status" value="1"/>
</dbReference>
<dbReference type="EC" id="3.6.-.-" evidence="6"/>
<dbReference type="GO" id="GO:0005525">
    <property type="term" value="F:GTP binding"/>
    <property type="evidence" value="ECO:0007669"/>
    <property type="project" value="UniProtKB-UniRule"/>
</dbReference>
<dbReference type="InterPro" id="IPR031168">
    <property type="entry name" value="G_TrmE"/>
</dbReference>
<dbReference type="NCBIfam" id="TIGR00450">
    <property type="entry name" value="mnmE_trmE_thdF"/>
    <property type="match status" value="1"/>
</dbReference>
<dbReference type="InterPro" id="IPR027368">
    <property type="entry name" value="MnmE_dom2"/>
</dbReference>
<feature type="binding site" evidence="6">
    <location>
        <position position="244"/>
    </location>
    <ligand>
        <name>K(+)</name>
        <dbReference type="ChEBI" id="CHEBI:29103"/>
    </ligand>
</feature>
<dbReference type="NCBIfam" id="TIGR00231">
    <property type="entry name" value="small_GTP"/>
    <property type="match status" value="1"/>
</dbReference>
<dbReference type="InterPro" id="IPR027266">
    <property type="entry name" value="TrmE/GcvT-like"/>
</dbReference>
<evidence type="ECO:0000259" key="8">
    <source>
        <dbReference type="PROSITE" id="PS51709"/>
    </source>
</evidence>
<dbReference type="GO" id="GO:0005829">
    <property type="term" value="C:cytosol"/>
    <property type="evidence" value="ECO:0007669"/>
    <property type="project" value="TreeGrafter"/>
</dbReference>
<sequence length="447" mass="47348">MDSSTTIAALATPAGLGGIAIVRISGPAVPAIAQAVLGHLPPPRLATAASFRGDRDIPVDHGLAIYFPAPRSFTGEHVLELHAHGAPVVVDMLLQRLNALGVRLARPGEFSERAFLNGKLDLVQAEAVADLISAGSETAARSALRSVQGEFSRRVRAIAEMMLQLRTYVEAAIDFPEDEVDFLADETVVAELNALLVSLDTLLAQAHQGCLLQAGMTLTLAGAPNAGKSSLLNALAREDAAIVSPIPGTTRDIVRSRVDLDGMPVYVLDTAGLRVSVDPIEHEGVQRAHAAMTHADRVLLVIDDTQTDSLVELRAQMPAGSHVTVVYNKIDLTGRVPGLVSVESSHGVAVSATTGAGLDALREHLKQCMGFVPAGEGGFIARRRHVDALTRARDHVIQGQTQLSDHRAGELLAEELRRSHRALGEITGEVSSEDLLGRIFASFCIGK</sequence>
<organism evidence="9 10">
    <name type="scientific">Candidatus Muproteobacteria bacterium RBG_16_60_9</name>
    <dbReference type="NCBI Taxonomy" id="1817755"/>
    <lineage>
        <taxon>Bacteria</taxon>
        <taxon>Pseudomonadati</taxon>
        <taxon>Pseudomonadota</taxon>
        <taxon>Candidatus Muproteobacteria</taxon>
    </lineage>
</organism>
<proteinExistence type="inferred from homology"/>
<evidence type="ECO:0000256" key="4">
    <source>
        <dbReference type="ARBA" id="ARBA00022958"/>
    </source>
</evidence>
<keyword evidence="3 6" id="KW-0547">Nucleotide-binding</keyword>
<evidence type="ECO:0000256" key="3">
    <source>
        <dbReference type="ARBA" id="ARBA00022741"/>
    </source>
</evidence>
<dbReference type="EMBL" id="MFSP01000174">
    <property type="protein sequence ID" value="OGI62519.1"/>
    <property type="molecule type" value="Genomic_DNA"/>
</dbReference>
<dbReference type="PANTHER" id="PTHR42714">
    <property type="entry name" value="TRNA MODIFICATION GTPASE GTPBP3"/>
    <property type="match status" value="1"/>
</dbReference>
<keyword evidence="6" id="KW-0378">Hydrolase</keyword>
<dbReference type="GO" id="GO:0003924">
    <property type="term" value="F:GTPase activity"/>
    <property type="evidence" value="ECO:0007669"/>
    <property type="project" value="UniProtKB-UniRule"/>
</dbReference>
<keyword evidence="6" id="KW-0963">Cytoplasm</keyword>
<dbReference type="InterPro" id="IPR006073">
    <property type="entry name" value="GTP-bd"/>
</dbReference>
<feature type="binding site" evidence="6">
    <location>
        <position position="229"/>
    </location>
    <ligand>
        <name>Mg(2+)</name>
        <dbReference type="ChEBI" id="CHEBI:18420"/>
    </ligand>
</feature>
<reference evidence="9 10" key="1">
    <citation type="journal article" date="2016" name="Nat. Commun.">
        <title>Thousands of microbial genomes shed light on interconnected biogeochemical processes in an aquifer system.</title>
        <authorList>
            <person name="Anantharaman K."/>
            <person name="Brown C.T."/>
            <person name="Hug L.A."/>
            <person name="Sharon I."/>
            <person name="Castelle C.J."/>
            <person name="Probst A.J."/>
            <person name="Thomas B.C."/>
            <person name="Singh A."/>
            <person name="Wilkins M.J."/>
            <person name="Karaoz U."/>
            <person name="Brodie E.L."/>
            <person name="Williams K.H."/>
            <person name="Hubbard S.S."/>
            <person name="Banfield J.F."/>
        </authorList>
    </citation>
    <scope>NUCLEOTIDE SEQUENCE [LARGE SCALE GENOMIC DNA]</scope>
</reference>
<dbReference type="InterPro" id="IPR005225">
    <property type="entry name" value="Small_GTP-bd"/>
</dbReference>
<keyword evidence="4 6" id="KW-0630">Potassium</keyword>
<dbReference type="Pfam" id="PF01926">
    <property type="entry name" value="MMR_HSR1"/>
    <property type="match status" value="1"/>
</dbReference>
<keyword evidence="2 6" id="KW-0819">tRNA processing</keyword>
<dbReference type="Pfam" id="PF10396">
    <property type="entry name" value="TrmE_N"/>
    <property type="match status" value="1"/>
</dbReference>
<dbReference type="InterPro" id="IPR004520">
    <property type="entry name" value="GTPase_MnmE"/>
</dbReference>
<feature type="binding site" evidence="6">
    <location>
        <position position="225"/>
    </location>
    <ligand>
        <name>K(+)</name>
        <dbReference type="ChEBI" id="CHEBI:29103"/>
    </ligand>
</feature>
<evidence type="ECO:0000256" key="2">
    <source>
        <dbReference type="ARBA" id="ARBA00022694"/>
    </source>
</evidence>
<evidence type="ECO:0000256" key="1">
    <source>
        <dbReference type="ARBA" id="ARBA00011043"/>
    </source>
</evidence>
<dbReference type="GO" id="GO:0030488">
    <property type="term" value="P:tRNA methylation"/>
    <property type="evidence" value="ECO:0007669"/>
    <property type="project" value="TreeGrafter"/>
</dbReference>
<evidence type="ECO:0000313" key="10">
    <source>
        <dbReference type="Proteomes" id="UP000179076"/>
    </source>
</evidence>
<dbReference type="InterPro" id="IPR025867">
    <property type="entry name" value="MnmE_helical"/>
</dbReference>
<comment type="caution">
    <text evidence="6">Lacks conserved residue(s) required for the propagation of feature annotation.</text>
</comment>
<dbReference type="GO" id="GO:0046872">
    <property type="term" value="F:metal ion binding"/>
    <property type="evidence" value="ECO:0007669"/>
    <property type="project" value="UniProtKB-KW"/>
</dbReference>
<comment type="subunit">
    <text evidence="6">Homodimer. Heterotetramer of two MnmE and two MnmG subunits.</text>
</comment>
<dbReference type="HAMAP" id="MF_00379">
    <property type="entry name" value="GTPase_MnmE"/>
    <property type="match status" value="1"/>
</dbReference>
<feature type="binding site" evidence="6">
    <location>
        <position position="246"/>
    </location>
    <ligand>
        <name>K(+)</name>
        <dbReference type="ChEBI" id="CHEBI:29103"/>
    </ligand>
</feature>
<feature type="binding site" evidence="6">
    <location>
        <position position="80"/>
    </location>
    <ligand>
        <name>(6S)-5-formyl-5,6,7,8-tetrahydrofolate</name>
        <dbReference type="ChEBI" id="CHEBI:57457"/>
    </ligand>
</feature>
<evidence type="ECO:0000313" key="9">
    <source>
        <dbReference type="EMBL" id="OGI62519.1"/>
    </source>
</evidence>
<dbReference type="CDD" id="cd14858">
    <property type="entry name" value="TrmE_N"/>
    <property type="match status" value="1"/>
</dbReference>
<dbReference type="SUPFAM" id="SSF52540">
    <property type="entry name" value="P-loop containing nucleoside triphosphate hydrolases"/>
    <property type="match status" value="1"/>
</dbReference>